<comment type="caution">
    <text evidence="1">The sequence shown here is derived from an EMBL/GenBank/DDBJ whole genome shotgun (WGS) entry which is preliminary data.</text>
</comment>
<sequence length="125" mass="14353">MFERFRDRINFFTIKKEYKAGDWFCAAGKVEDSEKWESFMKYALYNYPENFRFAKSFVAVNGIIGGVWVFACDNLGILDKILDDLGKDSWIVTYKQTKEGIPLVGDPIYPLDPKIILSGRIGSGF</sequence>
<proteinExistence type="predicted"/>
<name>A0A7C3WP17_9BACT</name>
<reference evidence="1" key="1">
    <citation type="journal article" date="2020" name="mSystems">
        <title>Genome- and Community-Level Interaction Insights into Carbon Utilization and Element Cycling Functions of Hydrothermarchaeota in Hydrothermal Sediment.</title>
        <authorList>
            <person name="Zhou Z."/>
            <person name="Liu Y."/>
            <person name="Xu W."/>
            <person name="Pan J."/>
            <person name="Luo Z.H."/>
            <person name="Li M."/>
        </authorList>
    </citation>
    <scope>NUCLEOTIDE SEQUENCE [LARGE SCALE GENOMIC DNA]</scope>
    <source>
        <strain evidence="1">SpSt-751</strain>
    </source>
</reference>
<dbReference type="AlphaFoldDB" id="A0A7C3WP17"/>
<accession>A0A7C3WP17</accession>
<protein>
    <submittedName>
        <fullName evidence="1">Uncharacterized protein</fullName>
    </submittedName>
</protein>
<gene>
    <name evidence="1" type="ORF">ENV35_03725</name>
</gene>
<dbReference type="EMBL" id="DTGA01000091">
    <property type="protein sequence ID" value="HGB30968.1"/>
    <property type="molecule type" value="Genomic_DNA"/>
</dbReference>
<evidence type="ECO:0000313" key="1">
    <source>
        <dbReference type="EMBL" id="HGB30968.1"/>
    </source>
</evidence>
<organism evidence="1">
    <name type="scientific">Dictyoglomus turgidum</name>
    <dbReference type="NCBI Taxonomy" id="513050"/>
    <lineage>
        <taxon>Bacteria</taxon>
        <taxon>Pseudomonadati</taxon>
        <taxon>Dictyoglomota</taxon>
        <taxon>Dictyoglomia</taxon>
        <taxon>Dictyoglomales</taxon>
        <taxon>Dictyoglomaceae</taxon>
        <taxon>Dictyoglomus</taxon>
    </lineage>
</organism>